<dbReference type="InterPro" id="IPR032640">
    <property type="entry name" value="AMPK1_CBM"/>
</dbReference>
<proteinExistence type="inferred from homology"/>
<dbReference type="CDD" id="cd02859">
    <property type="entry name" value="E_set_AMPKbeta_like_N"/>
    <property type="match status" value="1"/>
</dbReference>
<comment type="similarity">
    <text evidence="1">Belongs to the 5'-AMP-activated protein kinase beta subunit family.</text>
</comment>
<dbReference type="PANTHER" id="PTHR10343:SF84">
    <property type="entry name" value="5'-AMP-ACTIVATED PROTEIN KINASE SUBUNIT BETA-1"/>
    <property type="match status" value="1"/>
</dbReference>
<evidence type="ECO:0000313" key="4">
    <source>
        <dbReference type="Proteomes" id="UP000000442"/>
    </source>
</evidence>
<dbReference type="InterPro" id="IPR014756">
    <property type="entry name" value="Ig_E-set"/>
</dbReference>
<dbReference type="STRING" id="177437.HRM2_03300"/>
<dbReference type="PANTHER" id="PTHR10343">
    <property type="entry name" value="5'-AMP-ACTIVATED PROTEIN KINASE , BETA SUBUNIT"/>
    <property type="match status" value="1"/>
</dbReference>
<dbReference type="InterPro" id="IPR050827">
    <property type="entry name" value="CRP1_MDG1_kinase"/>
</dbReference>
<reference evidence="3 4" key="1">
    <citation type="journal article" date="2009" name="Environ. Microbiol.">
        <title>Genome sequence of Desulfobacterium autotrophicum HRM2, a marine sulfate reducer oxidizing organic carbon completely to carbon dioxide.</title>
        <authorList>
            <person name="Strittmatter A.W."/>
            <person name="Liesegang H."/>
            <person name="Rabus R."/>
            <person name="Decker I."/>
            <person name="Amann J."/>
            <person name="Andres S."/>
            <person name="Henne A."/>
            <person name="Fricke W.F."/>
            <person name="Martinez-Arias R."/>
            <person name="Bartels D."/>
            <person name="Goesmann A."/>
            <person name="Krause L."/>
            <person name="Puehler A."/>
            <person name="Klenk H.P."/>
            <person name="Richter M."/>
            <person name="Schuler M."/>
            <person name="Gloeckner F.O."/>
            <person name="Meyerdierks A."/>
            <person name="Gottschalk G."/>
            <person name="Amann R."/>
        </authorList>
    </citation>
    <scope>NUCLEOTIDE SEQUENCE [LARGE SCALE GENOMIC DNA]</scope>
    <source>
        <strain evidence="4">ATCC 43914 / DSM 3382 / HRM2</strain>
    </source>
</reference>
<evidence type="ECO:0000256" key="1">
    <source>
        <dbReference type="ARBA" id="ARBA00010926"/>
    </source>
</evidence>
<dbReference type="InterPro" id="IPR013783">
    <property type="entry name" value="Ig-like_fold"/>
</dbReference>
<organism evidence="3 4">
    <name type="scientific">Desulforapulum autotrophicum (strain ATCC 43914 / DSM 3382 / VKM B-1955 / HRM2)</name>
    <name type="common">Desulfobacterium autotrophicum</name>
    <dbReference type="NCBI Taxonomy" id="177437"/>
    <lineage>
        <taxon>Bacteria</taxon>
        <taxon>Pseudomonadati</taxon>
        <taxon>Thermodesulfobacteriota</taxon>
        <taxon>Desulfobacteria</taxon>
        <taxon>Desulfobacterales</taxon>
        <taxon>Desulfobacteraceae</taxon>
        <taxon>Desulforapulum</taxon>
    </lineage>
</organism>
<dbReference type="EC" id="2.4.1.18" evidence="3"/>
<evidence type="ECO:0000259" key="2">
    <source>
        <dbReference type="Pfam" id="PF16561"/>
    </source>
</evidence>
<dbReference type="AlphaFoldDB" id="C0QGH7"/>
<dbReference type="GO" id="GO:0003844">
    <property type="term" value="F:1,4-alpha-glucan branching enzyme activity"/>
    <property type="evidence" value="ECO:0007669"/>
    <property type="project" value="UniProtKB-EC"/>
</dbReference>
<dbReference type="SUPFAM" id="SSF81296">
    <property type="entry name" value="E set domains"/>
    <property type="match status" value="1"/>
</dbReference>
<feature type="domain" description="AMP-activated protein kinase glycogen-binding" evidence="2">
    <location>
        <begin position="16"/>
        <end position="96"/>
    </location>
</feature>
<gene>
    <name evidence="3" type="primary">glgB1</name>
    <name evidence="3" type="ordered locus">HRM2_03300</name>
</gene>
<accession>C0QGH7</accession>
<name>C0QGH7_DESAH</name>
<dbReference type="Gene3D" id="2.60.40.10">
    <property type="entry name" value="Immunoglobulins"/>
    <property type="match status" value="1"/>
</dbReference>
<dbReference type="Proteomes" id="UP000000442">
    <property type="component" value="Chromosome"/>
</dbReference>
<keyword evidence="4" id="KW-1185">Reference proteome</keyword>
<dbReference type="eggNOG" id="COG0296">
    <property type="taxonomic scope" value="Bacteria"/>
</dbReference>
<dbReference type="OrthoDB" id="9811945at2"/>
<keyword evidence="3" id="KW-0808">Transferase</keyword>
<protein>
    <submittedName>
        <fullName evidence="3">GlgB1</fullName>
        <ecNumber evidence="3">2.4.1.18</ecNumber>
    </submittedName>
</protein>
<dbReference type="HOGENOM" id="CLU_158008_0_0_7"/>
<dbReference type="KEGG" id="dat:HRM2_03300"/>
<keyword evidence="3" id="KW-0328">Glycosyltransferase</keyword>
<sequence length="96" mass="11092">MGVKKTTKKSGRKRIEFTFHAPGATEVMIFGDFNKWNGKKHRMKKGSLGVWKKTLVLAPGTYEYKYRVDGKWQEDPTTLHSRLNPFGTYNNLLTVK</sequence>
<dbReference type="RefSeq" id="WP_012662701.1">
    <property type="nucleotide sequence ID" value="NC_012108.1"/>
</dbReference>
<dbReference type="Pfam" id="PF16561">
    <property type="entry name" value="AMPK1_CBM"/>
    <property type="match status" value="1"/>
</dbReference>
<evidence type="ECO:0000313" key="3">
    <source>
        <dbReference type="EMBL" id="ACN13452.1"/>
    </source>
</evidence>
<dbReference type="EMBL" id="CP001087">
    <property type="protein sequence ID" value="ACN13452.1"/>
    <property type="molecule type" value="Genomic_DNA"/>
</dbReference>